<feature type="transmembrane region" description="Helical" evidence="1">
    <location>
        <begin position="71"/>
        <end position="92"/>
    </location>
</feature>
<evidence type="ECO:0000256" key="1">
    <source>
        <dbReference type="SAM" id="Phobius"/>
    </source>
</evidence>
<reference evidence="2 3" key="1">
    <citation type="submission" date="2017-03" db="EMBL/GenBank/DDBJ databases">
        <title>Complete Genome Sequence of a natural compounds producer, Streptomyces violaceus S21.</title>
        <authorList>
            <person name="Zhong C."/>
            <person name="Zhao Z."/>
            <person name="Fu J."/>
            <person name="Zong G."/>
            <person name="Qin R."/>
            <person name="Cao G."/>
        </authorList>
    </citation>
    <scope>NUCLEOTIDE SEQUENCE [LARGE SCALE GENOMIC DNA]</scope>
    <source>
        <strain evidence="2 3">S21</strain>
    </source>
</reference>
<dbReference type="AlphaFoldDB" id="A0A1V0UMT6"/>
<name>A0A1V0UMT6_STRVN</name>
<feature type="transmembrane region" description="Helical" evidence="1">
    <location>
        <begin position="45"/>
        <end position="65"/>
    </location>
</feature>
<feature type="transmembrane region" description="Helical" evidence="1">
    <location>
        <begin position="158"/>
        <end position="176"/>
    </location>
</feature>
<accession>A0A1V0UMT6</accession>
<evidence type="ECO:0000313" key="3">
    <source>
        <dbReference type="Proteomes" id="UP000192445"/>
    </source>
</evidence>
<evidence type="ECO:0000313" key="2">
    <source>
        <dbReference type="EMBL" id="ARF66484.1"/>
    </source>
</evidence>
<sequence length="191" mass="20228">MVYSSLPVIAFVIGNSLGGLRAAIIAAVALAVAIAAERLLRKESVMPAVGGVFGVAIAAGISWWTGSAKDYFLIGIWSNLALAVVFALSVLARRPLAGVVWYSMTGKGMAWREDRRARRCFGIATIVLTVIFAARFAVQQYLYAADEVGSLGTAKILMGYPLLAVGVLAVAWAARASRRGPEAGERTPRQS</sequence>
<organism evidence="2 3">
    <name type="scientific">Streptomyces violaceoruber</name>
    <dbReference type="NCBI Taxonomy" id="1935"/>
    <lineage>
        <taxon>Bacteria</taxon>
        <taxon>Bacillati</taxon>
        <taxon>Actinomycetota</taxon>
        <taxon>Actinomycetes</taxon>
        <taxon>Kitasatosporales</taxon>
        <taxon>Streptomycetaceae</taxon>
        <taxon>Streptomyces</taxon>
        <taxon>Streptomyces violaceoruber group</taxon>
    </lineage>
</organism>
<dbReference type="EMBL" id="CP020570">
    <property type="protein sequence ID" value="ARF66484.1"/>
    <property type="molecule type" value="Genomic_DNA"/>
</dbReference>
<dbReference type="OrthoDB" id="5244221at2"/>
<keyword evidence="1" id="KW-0812">Transmembrane</keyword>
<dbReference type="InterPro" id="IPR016566">
    <property type="entry name" value="UCP010219"/>
</dbReference>
<evidence type="ECO:0008006" key="4">
    <source>
        <dbReference type="Google" id="ProtNLM"/>
    </source>
</evidence>
<keyword evidence="1" id="KW-0472">Membrane</keyword>
<feature type="transmembrane region" description="Helical" evidence="1">
    <location>
        <begin position="120"/>
        <end position="138"/>
    </location>
</feature>
<feature type="transmembrane region" description="Helical" evidence="1">
    <location>
        <begin position="6"/>
        <end position="33"/>
    </location>
</feature>
<gene>
    <name evidence="2" type="ORF">B1H20_32180</name>
</gene>
<protein>
    <recommendedName>
        <fullName evidence="4">DUF3159 domain-containing protein</fullName>
    </recommendedName>
</protein>
<dbReference type="Proteomes" id="UP000192445">
    <property type="component" value="Chromosome"/>
</dbReference>
<dbReference type="KEGG" id="svu:B1H20_32180"/>
<dbReference type="Pfam" id="PF11361">
    <property type="entry name" value="DUF3159"/>
    <property type="match status" value="1"/>
</dbReference>
<dbReference type="STRING" id="1935.B1H20_32180"/>
<keyword evidence="1" id="KW-1133">Transmembrane helix</keyword>
<proteinExistence type="predicted"/>